<dbReference type="GeneID" id="20822586"/>
<dbReference type="Proteomes" id="UP000008065">
    <property type="component" value="Unassembled WGS sequence"/>
</dbReference>
<organism evidence="1 2">
    <name type="scientific">Neurospora tetrasperma (strain FGSC 2508 / ATCC MYA-4615 / P0657)</name>
    <dbReference type="NCBI Taxonomy" id="510951"/>
    <lineage>
        <taxon>Eukaryota</taxon>
        <taxon>Fungi</taxon>
        <taxon>Dikarya</taxon>
        <taxon>Ascomycota</taxon>
        <taxon>Pezizomycotina</taxon>
        <taxon>Sordariomycetes</taxon>
        <taxon>Sordariomycetidae</taxon>
        <taxon>Sordariales</taxon>
        <taxon>Sordariaceae</taxon>
        <taxon>Neurospora</taxon>
    </lineage>
</organism>
<sequence length="106" mass="12064">MQSANCSCHINLLLPLTHITHFLSFNRLSYGAMKPRGSLSYQGRYLSYPEKYKTSILQPGNFRNRPEFTYVAGAKAFKCQCSAVARYGNDGPPTDRRWIDYSGVFD</sequence>
<dbReference type="EMBL" id="GL891306">
    <property type="protein sequence ID" value="EGO55084.1"/>
    <property type="molecule type" value="Genomic_DNA"/>
</dbReference>
<dbReference type="VEuPathDB" id="FungiDB:NEUTE1DRAFT_111653"/>
<reference evidence="2" key="1">
    <citation type="journal article" date="2011" name="Genetics">
        <title>Massive changes in genome architecture accompany the transition to self-fertility in the filamentous fungus Neurospora tetrasperma.</title>
        <authorList>
            <person name="Ellison C.E."/>
            <person name="Stajich J.E."/>
            <person name="Jacobson D.J."/>
            <person name="Natvig D.O."/>
            <person name="Lapidus A."/>
            <person name="Foster B."/>
            <person name="Aerts A."/>
            <person name="Riley R."/>
            <person name="Lindquist E.A."/>
            <person name="Grigoriev I.V."/>
            <person name="Taylor J.W."/>
        </authorList>
    </citation>
    <scope>NUCLEOTIDE SEQUENCE [LARGE SCALE GENOMIC DNA]</scope>
    <source>
        <strain evidence="2">FGSC 2508 / P0657</strain>
    </source>
</reference>
<dbReference type="HOGENOM" id="CLU_2223964_0_0_1"/>
<dbReference type="KEGG" id="nte:NEUTE1DRAFT111653"/>
<dbReference type="AlphaFoldDB" id="F8MSJ7"/>
<keyword evidence="2" id="KW-1185">Reference proteome</keyword>
<gene>
    <name evidence="1" type="ORF">NEUTE1DRAFT_111653</name>
</gene>
<name>F8MSJ7_NEUT8</name>
<protein>
    <submittedName>
        <fullName evidence="1">Uncharacterized protein</fullName>
    </submittedName>
</protein>
<accession>F8MSJ7</accession>
<dbReference type="RefSeq" id="XP_009852959.1">
    <property type="nucleotide sequence ID" value="XM_009854657.1"/>
</dbReference>
<evidence type="ECO:0000313" key="2">
    <source>
        <dbReference type="Proteomes" id="UP000008065"/>
    </source>
</evidence>
<proteinExistence type="predicted"/>
<evidence type="ECO:0000313" key="1">
    <source>
        <dbReference type="EMBL" id="EGO55084.1"/>
    </source>
</evidence>